<accession>A0AAD5KA34</accession>
<reference evidence="1" key="1">
    <citation type="journal article" date="2022" name="IScience">
        <title>Evolution of zygomycete secretomes and the origins of terrestrial fungal ecologies.</title>
        <authorList>
            <person name="Chang Y."/>
            <person name="Wang Y."/>
            <person name="Mondo S."/>
            <person name="Ahrendt S."/>
            <person name="Andreopoulos W."/>
            <person name="Barry K."/>
            <person name="Beard J."/>
            <person name="Benny G.L."/>
            <person name="Blankenship S."/>
            <person name="Bonito G."/>
            <person name="Cuomo C."/>
            <person name="Desiro A."/>
            <person name="Gervers K.A."/>
            <person name="Hundley H."/>
            <person name="Kuo A."/>
            <person name="LaButti K."/>
            <person name="Lang B.F."/>
            <person name="Lipzen A."/>
            <person name="O'Donnell K."/>
            <person name="Pangilinan J."/>
            <person name="Reynolds N."/>
            <person name="Sandor L."/>
            <person name="Smith M.E."/>
            <person name="Tsang A."/>
            <person name="Grigoriev I.V."/>
            <person name="Stajich J.E."/>
            <person name="Spatafora J.W."/>
        </authorList>
    </citation>
    <scope>NUCLEOTIDE SEQUENCE</scope>
    <source>
        <strain evidence="1">RSA 2281</strain>
    </source>
</reference>
<dbReference type="EMBL" id="JAIXMP010000003">
    <property type="protein sequence ID" value="KAI9275900.1"/>
    <property type="molecule type" value="Genomic_DNA"/>
</dbReference>
<organism evidence="1 2">
    <name type="scientific">Phascolomyces articulosus</name>
    <dbReference type="NCBI Taxonomy" id="60185"/>
    <lineage>
        <taxon>Eukaryota</taxon>
        <taxon>Fungi</taxon>
        <taxon>Fungi incertae sedis</taxon>
        <taxon>Mucoromycota</taxon>
        <taxon>Mucoromycotina</taxon>
        <taxon>Mucoromycetes</taxon>
        <taxon>Mucorales</taxon>
        <taxon>Lichtheimiaceae</taxon>
        <taxon>Phascolomyces</taxon>
    </lineage>
</organism>
<keyword evidence="2" id="KW-1185">Reference proteome</keyword>
<reference evidence="1" key="2">
    <citation type="submission" date="2023-02" db="EMBL/GenBank/DDBJ databases">
        <authorList>
            <consortium name="DOE Joint Genome Institute"/>
            <person name="Mondo S.J."/>
            <person name="Chang Y."/>
            <person name="Wang Y."/>
            <person name="Ahrendt S."/>
            <person name="Andreopoulos W."/>
            <person name="Barry K."/>
            <person name="Beard J."/>
            <person name="Benny G.L."/>
            <person name="Blankenship S."/>
            <person name="Bonito G."/>
            <person name="Cuomo C."/>
            <person name="Desiro A."/>
            <person name="Gervers K.A."/>
            <person name="Hundley H."/>
            <person name="Kuo A."/>
            <person name="LaButti K."/>
            <person name="Lang B.F."/>
            <person name="Lipzen A."/>
            <person name="O'Donnell K."/>
            <person name="Pangilinan J."/>
            <person name="Reynolds N."/>
            <person name="Sandor L."/>
            <person name="Smith M.W."/>
            <person name="Tsang A."/>
            <person name="Grigoriev I.V."/>
            <person name="Stajich J.E."/>
            <person name="Spatafora J.W."/>
        </authorList>
    </citation>
    <scope>NUCLEOTIDE SEQUENCE</scope>
    <source>
        <strain evidence="1">RSA 2281</strain>
    </source>
</reference>
<evidence type="ECO:0000313" key="1">
    <source>
        <dbReference type="EMBL" id="KAI9275900.1"/>
    </source>
</evidence>
<name>A0AAD5KA34_9FUNG</name>
<gene>
    <name evidence="1" type="ORF">BDA99DRAFT_198434</name>
</gene>
<dbReference type="Proteomes" id="UP001209540">
    <property type="component" value="Unassembled WGS sequence"/>
</dbReference>
<comment type="caution">
    <text evidence="1">The sequence shown here is derived from an EMBL/GenBank/DDBJ whole genome shotgun (WGS) entry which is preliminary data.</text>
</comment>
<proteinExistence type="predicted"/>
<dbReference type="AlphaFoldDB" id="A0AAD5KA34"/>
<sequence>MSNVLQFKSFHDRHFNPEQVKHWQQFILNQQQQQQQEQPDLSQWQQYNESNAYWSNQENNGDYSANQETYTQGVTNEYMEQEQEPYYEEEEGQPGGLSKEAIEIFKFSEAYRKERKFFDSEKYYVCLLIYCFL</sequence>
<protein>
    <submittedName>
        <fullName evidence="1">Uncharacterized protein</fullName>
    </submittedName>
</protein>
<evidence type="ECO:0000313" key="2">
    <source>
        <dbReference type="Proteomes" id="UP001209540"/>
    </source>
</evidence>